<organism evidence="2 3">
    <name type="scientific">Winslowiella arboricola</name>
    <dbReference type="NCBI Taxonomy" id="2978220"/>
    <lineage>
        <taxon>Bacteria</taxon>
        <taxon>Pseudomonadati</taxon>
        <taxon>Pseudomonadota</taxon>
        <taxon>Gammaproteobacteria</taxon>
        <taxon>Enterobacterales</taxon>
        <taxon>Erwiniaceae</taxon>
        <taxon>Winslowiella</taxon>
    </lineage>
</organism>
<evidence type="ECO:0000256" key="1">
    <source>
        <dbReference type="SAM" id="Phobius"/>
    </source>
</evidence>
<keyword evidence="1" id="KW-0812">Transmembrane</keyword>
<reference evidence="2" key="1">
    <citation type="submission" date="2022-09" db="EMBL/GenBank/DDBJ databases">
        <title>Winslowiella arboricola sp. nov., isolated from bleeding cankers on broadleaf hosts.</title>
        <authorList>
            <person name="Brady C."/>
            <person name="Kaur S."/>
            <person name="Crampton B."/>
            <person name="Maddock D."/>
            <person name="Arnold D."/>
            <person name="Denman S."/>
        </authorList>
    </citation>
    <scope>NUCLEOTIDE SEQUENCE</scope>
    <source>
        <strain evidence="2">BAC 15a-03b</strain>
    </source>
</reference>
<gene>
    <name evidence="2" type="ORF">N5923_22945</name>
</gene>
<dbReference type="Proteomes" id="UP001064262">
    <property type="component" value="Unassembled WGS sequence"/>
</dbReference>
<accession>A0A9J6PX97</accession>
<keyword evidence="3" id="KW-1185">Reference proteome</keyword>
<feature type="transmembrane region" description="Helical" evidence="1">
    <location>
        <begin position="119"/>
        <end position="141"/>
    </location>
</feature>
<name>A0A9J6PX97_9GAMM</name>
<protein>
    <submittedName>
        <fullName evidence="2">Uncharacterized protein</fullName>
    </submittedName>
</protein>
<dbReference type="AlphaFoldDB" id="A0A9J6PX97"/>
<keyword evidence="1" id="KW-0472">Membrane</keyword>
<proteinExistence type="predicted"/>
<evidence type="ECO:0000313" key="2">
    <source>
        <dbReference type="EMBL" id="MCU5780357.1"/>
    </source>
</evidence>
<sequence length="199" mass="22110">MLTKEFKARFQNCKSAEKSIKMATGKELSDIKEDLMDEMGLPIGKHTTGLPIVISMLFMILGFAMTQLSLWSTVLAWFSLPAYTVLAWVFAASFVFMVVNTAALFLAGKGVMKAVEVHIALALFTVFLCIIHLAKSITGFLSSEPSAGVHLLSAILGLVFISISFFCINSKTFYQMLVYTLHNRAWRKLLKTSQQGLKR</sequence>
<keyword evidence="1" id="KW-1133">Transmembrane helix</keyword>
<feature type="transmembrane region" description="Helical" evidence="1">
    <location>
        <begin position="147"/>
        <end position="168"/>
    </location>
</feature>
<dbReference type="EMBL" id="JAODIM010000043">
    <property type="protein sequence ID" value="MCU5780357.1"/>
    <property type="molecule type" value="Genomic_DNA"/>
</dbReference>
<dbReference type="RefSeq" id="WP_267144488.1">
    <property type="nucleotide sequence ID" value="NZ_JAODIL010000081.1"/>
</dbReference>
<feature type="transmembrane region" description="Helical" evidence="1">
    <location>
        <begin position="52"/>
        <end position="79"/>
    </location>
</feature>
<evidence type="ECO:0000313" key="3">
    <source>
        <dbReference type="Proteomes" id="UP001064262"/>
    </source>
</evidence>
<comment type="caution">
    <text evidence="2">The sequence shown here is derived from an EMBL/GenBank/DDBJ whole genome shotgun (WGS) entry which is preliminary data.</text>
</comment>
<feature type="transmembrane region" description="Helical" evidence="1">
    <location>
        <begin position="85"/>
        <end position="107"/>
    </location>
</feature>